<dbReference type="OrthoDB" id="4954307at2"/>
<reference evidence="1 2" key="1">
    <citation type="submission" date="2019-07" db="EMBL/GenBank/DDBJ databases">
        <title>New species of Amycolatopsis and Streptomyces.</title>
        <authorList>
            <person name="Duangmal K."/>
            <person name="Teo W.F.A."/>
            <person name="Lipun K."/>
        </authorList>
    </citation>
    <scope>NUCLEOTIDE SEQUENCE [LARGE SCALE GENOMIC DNA]</scope>
    <source>
        <strain evidence="1 2">TISTR 2346</strain>
    </source>
</reference>
<dbReference type="AlphaFoldDB" id="A0A5N8VW29"/>
<dbReference type="Proteomes" id="UP000326979">
    <property type="component" value="Unassembled WGS sequence"/>
</dbReference>
<accession>A0A5N8VW29</accession>
<proteinExistence type="predicted"/>
<protein>
    <submittedName>
        <fullName evidence="1">Uncharacterized protein</fullName>
    </submittedName>
</protein>
<name>A0A5N8VW29_9ACTN</name>
<organism evidence="1 2">
    <name type="scientific">Streptomyces phyllanthi</name>
    <dbReference type="NCBI Taxonomy" id="1803180"/>
    <lineage>
        <taxon>Bacteria</taxon>
        <taxon>Bacillati</taxon>
        <taxon>Actinomycetota</taxon>
        <taxon>Actinomycetes</taxon>
        <taxon>Kitasatosporales</taxon>
        <taxon>Streptomycetaceae</taxon>
        <taxon>Streptomyces</taxon>
    </lineage>
</organism>
<gene>
    <name evidence="1" type="ORF">FNH04_03275</name>
</gene>
<evidence type="ECO:0000313" key="2">
    <source>
        <dbReference type="Proteomes" id="UP000326979"/>
    </source>
</evidence>
<sequence length="66" mass="7560">MGLAFRRCASPRLHIRGQVGLDRYQVRHWTAWHRHVTVAMLALCSPGRRRCHHGADQARRSHPAGP</sequence>
<comment type="caution">
    <text evidence="1">The sequence shown here is derived from an EMBL/GenBank/DDBJ whole genome shotgun (WGS) entry which is preliminary data.</text>
</comment>
<keyword evidence="2" id="KW-1185">Reference proteome</keyword>
<dbReference type="EMBL" id="VJZE01000010">
    <property type="protein sequence ID" value="MPY38992.1"/>
    <property type="molecule type" value="Genomic_DNA"/>
</dbReference>
<evidence type="ECO:0000313" key="1">
    <source>
        <dbReference type="EMBL" id="MPY38992.1"/>
    </source>
</evidence>